<dbReference type="SMART" id="SM01208">
    <property type="entry name" value="G5"/>
    <property type="match status" value="1"/>
</dbReference>
<dbReference type="CDD" id="cd22786">
    <property type="entry name" value="DPBB_YuiC-like"/>
    <property type="match status" value="1"/>
</dbReference>
<keyword evidence="4" id="KW-1185">Reference proteome</keyword>
<dbReference type="PANTHER" id="PTHR39160:SF4">
    <property type="entry name" value="RESUSCITATION-PROMOTING FACTOR RPFB"/>
    <property type="match status" value="1"/>
</dbReference>
<comment type="caution">
    <text evidence="3">The sequence shown here is derived from an EMBL/GenBank/DDBJ whole genome shotgun (WGS) entry which is preliminary data.</text>
</comment>
<evidence type="ECO:0000256" key="1">
    <source>
        <dbReference type="ARBA" id="ARBA00022729"/>
    </source>
</evidence>
<sequence length="330" mass="36795">MKERNINGRIRKIILLSLFVIAIVTMGFSTALGKNVVLNINGQEKNIVTYSKTVEEFLKTEKIELKNRELVDPDLDTEIVDKMEIKIISPKSYIIKDGNKTLITEAQGESVGDVLRDLGIDLNEFDRVNPSVTEKATQGMTIKVDRIEKRSTEEEVEINFESKEQKNDQKYESEVNIIQIGVKGLQRNTIETTYVNGVPSKVEVVKSQIIQEPVDEIKEVGTKKPQAKGLEGKKVKAVYVMQATAYDPTAGSRTAMGTRARVGAVAVDPRVIPLGSKLYIESMDGFPTYGYAVAEDTGGAIKGKRIDLFYNTNAQANRFGRRNVKVYVIE</sequence>
<dbReference type="InterPro" id="IPR036908">
    <property type="entry name" value="RlpA-like_sf"/>
</dbReference>
<feature type="domain" description="G5" evidence="2">
    <location>
        <begin position="144"/>
        <end position="224"/>
    </location>
</feature>
<evidence type="ECO:0000313" key="3">
    <source>
        <dbReference type="EMBL" id="MDQ0275082.1"/>
    </source>
</evidence>
<dbReference type="EMBL" id="JAUSTN010000005">
    <property type="protein sequence ID" value="MDQ0275082.1"/>
    <property type="molecule type" value="Genomic_DNA"/>
</dbReference>
<name>A0ABU0AUZ9_9FIRM</name>
<dbReference type="Proteomes" id="UP001236559">
    <property type="component" value="Unassembled WGS sequence"/>
</dbReference>
<dbReference type="InterPro" id="IPR007137">
    <property type="entry name" value="DUF348"/>
</dbReference>
<dbReference type="Gene3D" id="2.40.40.10">
    <property type="entry name" value="RlpA-like domain"/>
    <property type="match status" value="1"/>
</dbReference>
<dbReference type="PANTHER" id="PTHR39160">
    <property type="entry name" value="CELL WALL-BINDING PROTEIN YOCH"/>
    <property type="match status" value="1"/>
</dbReference>
<keyword evidence="1" id="KW-0732">Signal</keyword>
<dbReference type="Pfam" id="PF07501">
    <property type="entry name" value="G5"/>
    <property type="match status" value="1"/>
</dbReference>
<reference evidence="3 4" key="1">
    <citation type="submission" date="2023-07" db="EMBL/GenBank/DDBJ databases">
        <title>Genomic Encyclopedia of Type Strains, Phase IV (KMG-IV): sequencing the most valuable type-strain genomes for metagenomic binning, comparative biology and taxonomic classification.</title>
        <authorList>
            <person name="Goeker M."/>
        </authorList>
    </citation>
    <scope>NUCLEOTIDE SEQUENCE [LARGE SCALE GENOMIC DNA]</scope>
    <source>
        <strain evidence="3 4">DSM 22616</strain>
    </source>
</reference>
<organism evidence="3 4">
    <name type="scientific">Peptoniphilus koenoeneniae</name>
    <dbReference type="NCBI Taxonomy" id="507751"/>
    <lineage>
        <taxon>Bacteria</taxon>
        <taxon>Bacillati</taxon>
        <taxon>Bacillota</taxon>
        <taxon>Tissierellia</taxon>
        <taxon>Tissierellales</taxon>
        <taxon>Peptoniphilaceae</taxon>
        <taxon>Peptoniphilus</taxon>
    </lineage>
</organism>
<proteinExistence type="predicted"/>
<accession>A0ABU0AUZ9</accession>
<dbReference type="RefSeq" id="WP_023056018.1">
    <property type="nucleotide sequence ID" value="NZ_JAUSTN010000005.1"/>
</dbReference>
<dbReference type="Gene3D" id="2.20.230.10">
    <property type="entry name" value="Resuscitation-promoting factor rpfb"/>
    <property type="match status" value="1"/>
</dbReference>
<dbReference type="PROSITE" id="PS51109">
    <property type="entry name" value="G5"/>
    <property type="match status" value="1"/>
</dbReference>
<dbReference type="InterPro" id="IPR010611">
    <property type="entry name" value="3D_dom"/>
</dbReference>
<dbReference type="SUPFAM" id="SSF50685">
    <property type="entry name" value="Barwin-like endoglucanases"/>
    <property type="match status" value="1"/>
</dbReference>
<gene>
    <name evidence="3" type="ORF">J2S72_001106</name>
</gene>
<protein>
    <submittedName>
        <fullName evidence="3">Uncharacterized protein YabE (DUF348 family)</fullName>
    </submittedName>
</protein>
<dbReference type="InterPro" id="IPR011098">
    <property type="entry name" value="G5_dom"/>
</dbReference>
<dbReference type="InterPro" id="IPR051933">
    <property type="entry name" value="Resuscitation_pf_RpfB"/>
</dbReference>
<evidence type="ECO:0000313" key="4">
    <source>
        <dbReference type="Proteomes" id="UP001236559"/>
    </source>
</evidence>
<evidence type="ECO:0000259" key="2">
    <source>
        <dbReference type="PROSITE" id="PS51109"/>
    </source>
</evidence>
<dbReference type="Pfam" id="PF06725">
    <property type="entry name" value="3D"/>
    <property type="match status" value="1"/>
</dbReference>
<dbReference type="Pfam" id="PF03990">
    <property type="entry name" value="DUF348"/>
    <property type="match status" value="2"/>
</dbReference>